<evidence type="ECO:0000313" key="7">
    <source>
        <dbReference type="EMBL" id="CAB4822049.1"/>
    </source>
</evidence>
<dbReference type="EMBL" id="CAFABG010000010">
    <property type="protein sequence ID" value="CAB4822049.1"/>
    <property type="molecule type" value="Genomic_DNA"/>
</dbReference>
<evidence type="ECO:0000313" key="8">
    <source>
        <dbReference type="EMBL" id="CAB5239609.1"/>
    </source>
</evidence>
<dbReference type="PANTHER" id="PTHR30086">
    <property type="entry name" value="ARGININE EXPORTER PROTEIN ARGO"/>
    <property type="match status" value="1"/>
</dbReference>
<name>A0A6J6ZKA8_9ZZZZ</name>
<dbReference type="Pfam" id="PF01810">
    <property type="entry name" value="LysE"/>
    <property type="match status" value="1"/>
</dbReference>
<dbReference type="GO" id="GO:0015171">
    <property type="term" value="F:amino acid transmembrane transporter activity"/>
    <property type="evidence" value="ECO:0007669"/>
    <property type="project" value="TreeGrafter"/>
</dbReference>
<feature type="transmembrane region" description="Helical" evidence="6">
    <location>
        <begin position="189"/>
        <end position="208"/>
    </location>
</feature>
<evidence type="ECO:0000256" key="3">
    <source>
        <dbReference type="ARBA" id="ARBA00022692"/>
    </source>
</evidence>
<sequence>MVSMMKVLPAFIATAFLLALVPGQTVAMILRQAIVGGTKTAYTTVIGTSTALVFWGGASAIGLSQIFARSHTAYTVLKFTGVAFLTFLALQTLWSLRKEFGKFDYEGGTTYGFVPAFRLGLITNLTNVKAAVFAVAFIPAFVPSDFNLGWGIFLLSIVQAITSASWYSLLISMIGRATTTLAKPQVRRALTAFSAVGILFLAATLLLTSPR</sequence>
<gene>
    <name evidence="7" type="ORF">UFOPK3181_00277</name>
    <name evidence="8" type="ORF">UFOPK3520_00294</name>
</gene>
<keyword evidence="2" id="KW-1003">Cell membrane</keyword>
<evidence type="ECO:0000256" key="1">
    <source>
        <dbReference type="ARBA" id="ARBA00004651"/>
    </source>
</evidence>
<evidence type="ECO:0000256" key="5">
    <source>
        <dbReference type="ARBA" id="ARBA00023136"/>
    </source>
</evidence>
<dbReference type="GO" id="GO:0005886">
    <property type="term" value="C:plasma membrane"/>
    <property type="evidence" value="ECO:0007669"/>
    <property type="project" value="UniProtKB-SubCell"/>
</dbReference>
<dbReference type="PANTHER" id="PTHR30086:SF20">
    <property type="entry name" value="ARGININE EXPORTER PROTEIN ARGO-RELATED"/>
    <property type="match status" value="1"/>
</dbReference>
<dbReference type="AlphaFoldDB" id="A0A6J6ZKA8"/>
<evidence type="ECO:0000256" key="2">
    <source>
        <dbReference type="ARBA" id="ARBA00022475"/>
    </source>
</evidence>
<accession>A0A6J6ZKA8</accession>
<evidence type="ECO:0000256" key="6">
    <source>
        <dbReference type="SAM" id="Phobius"/>
    </source>
</evidence>
<evidence type="ECO:0000256" key="4">
    <source>
        <dbReference type="ARBA" id="ARBA00022989"/>
    </source>
</evidence>
<feature type="transmembrane region" description="Helical" evidence="6">
    <location>
        <begin position="42"/>
        <end position="63"/>
    </location>
</feature>
<dbReference type="InterPro" id="IPR001123">
    <property type="entry name" value="LeuE-type"/>
</dbReference>
<keyword evidence="4 6" id="KW-1133">Transmembrane helix</keyword>
<feature type="transmembrane region" description="Helical" evidence="6">
    <location>
        <begin position="75"/>
        <end position="96"/>
    </location>
</feature>
<keyword evidence="3 6" id="KW-0812">Transmembrane</keyword>
<keyword evidence="5 6" id="KW-0472">Membrane</keyword>
<organism evidence="7">
    <name type="scientific">freshwater metagenome</name>
    <dbReference type="NCBI Taxonomy" id="449393"/>
    <lineage>
        <taxon>unclassified sequences</taxon>
        <taxon>metagenomes</taxon>
        <taxon>ecological metagenomes</taxon>
    </lineage>
</organism>
<dbReference type="EMBL" id="CAFBSF010000011">
    <property type="protein sequence ID" value="CAB5239609.1"/>
    <property type="molecule type" value="Genomic_DNA"/>
</dbReference>
<feature type="transmembrane region" description="Helical" evidence="6">
    <location>
        <begin position="148"/>
        <end position="169"/>
    </location>
</feature>
<reference evidence="7" key="1">
    <citation type="submission" date="2020-05" db="EMBL/GenBank/DDBJ databases">
        <authorList>
            <person name="Chiriac C."/>
            <person name="Salcher M."/>
            <person name="Ghai R."/>
            <person name="Kavagutti S V."/>
        </authorList>
    </citation>
    <scope>NUCLEOTIDE SEQUENCE</scope>
</reference>
<proteinExistence type="predicted"/>
<protein>
    <submittedName>
        <fullName evidence="7">Unannotated protein</fullName>
    </submittedName>
</protein>
<comment type="subcellular location">
    <subcellularLocation>
        <location evidence="1">Cell membrane</location>
        <topology evidence="1">Multi-pass membrane protein</topology>
    </subcellularLocation>
</comment>